<evidence type="ECO:0000313" key="2">
    <source>
        <dbReference type="Proteomes" id="UP000285343"/>
    </source>
</evidence>
<comment type="caution">
    <text evidence="1">The sequence shown here is derived from an EMBL/GenBank/DDBJ whole genome shotgun (WGS) entry which is preliminary data.</text>
</comment>
<organism evidence="1 2">
    <name type="scientific">Bacteroides uniformis</name>
    <dbReference type="NCBI Taxonomy" id="820"/>
    <lineage>
        <taxon>Bacteria</taxon>
        <taxon>Pseudomonadati</taxon>
        <taxon>Bacteroidota</taxon>
        <taxon>Bacteroidia</taxon>
        <taxon>Bacteroidales</taxon>
        <taxon>Bacteroidaceae</taxon>
        <taxon>Bacteroides</taxon>
    </lineage>
</organism>
<protein>
    <submittedName>
        <fullName evidence="1">Uncharacterized protein</fullName>
    </submittedName>
</protein>
<gene>
    <name evidence="1" type="ORF">DWW14_22340</name>
</gene>
<dbReference type="EMBL" id="QRZC01000046">
    <property type="protein sequence ID" value="RGV35016.1"/>
    <property type="molecule type" value="Genomic_DNA"/>
</dbReference>
<accession>A0A412X2Y7</accession>
<dbReference type="AlphaFoldDB" id="A0A412X2Y7"/>
<proteinExistence type="predicted"/>
<name>A0A412X2Y7_BACUN</name>
<evidence type="ECO:0000313" key="1">
    <source>
        <dbReference type="EMBL" id="RGV35016.1"/>
    </source>
</evidence>
<reference evidence="1 2" key="1">
    <citation type="submission" date="2018-08" db="EMBL/GenBank/DDBJ databases">
        <title>A genome reference for cultivated species of the human gut microbiota.</title>
        <authorList>
            <person name="Zou Y."/>
            <person name="Xue W."/>
            <person name="Luo G."/>
        </authorList>
    </citation>
    <scope>NUCLEOTIDE SEQUENCE [LARGE SCALE GENOMIC DNA]</scope>
    <source>
        <strain evidence="1 2">AF14-42</strain>
    </source>
</reference>
<dbReference type="Proteomes" id="UP000285343">
    <property type="component" value="Unassembled WGS sequence"/>
</dbReference>
<sequence>MTKRMKLKLLRKWFVQSLAKPIRLSAQHFAELLEVLFQENTTEEDATELMTQAGFMERKRSRGTFYVVPTDELLGYAYRNGIDVSIFFEGQGKTG</sequence>